<organism evidence="4 5">
    <name type="scientific">Teichococcus globiformis</name>
    <dbReference type="NCBI Taxonomy" id="2307229"/>
    <lineage>
        <taxon>Bacteria</taxon>
        <taxon>Pseudomonadati</taxon>
        <taxon>Pseudomonadota</taxon>
        <taxon>Alphaproteobacteria</taxon>
        <taxon>Acetobacterales</taxon>
        <taxon>Roseomonadaceae</taxon>
        <taxon>Roseomonas</taxon>
    </lineage>
</organism>
<evidence type="ECO:0000313" key="5">
    <source>
        <dbReference type="Proteomes" id="UP001595593"/>
    </source>
</evidence>
<evidence type="ECO:0000259" key="3">
    <source>
        <dbReference type="PROSITE" id="PS51186"/>
    </source>
</evidence>
<name>A0ABV7G146_9PROT</name>
<dbReference type="PROSITE" id="PS51186">
    <property type="entry name" value="GNAT"/>
    <property type="match status" value="1"/>
</dbReference>
<dbReference type="EMBL" id="JBHRTN010000008">
    <property type="protein sequence ID" value="MFC3125165.1"/>
    <property type="molecule type" value="Genomic_DNA"/>
</dbReference>
<keyword evidence="2 4" id="KW-0012">Acyltransferase</keyword>
<evidence type="ECO:0000256" key="2">
    <source>
        <dbReference type="ARBA" id="ARBA00023315"/>
    </source>
</evidence>
<evidence type="ECO:0000256" key="1">
    <source>
        <dbReference type="ARBA" id="ARBA00022679"/>
    </source>
</evidence>
<reference evidence="5" key="1">
    <citation type="journal article" date="2019" name="Int. J. Syst. Evol. Microbiol.">
        <title>The Global Catalogue of Microorganisms (GCM) 10K type strain sequencing project: providing services to taxonomists for standard genome sequencing and annotation.</title>
        <authorList>
            <consortium name="The Broad Institute Genomics Platform"/>
            <consortium name="The Broad Institute Genome Sequencing Center for Infectious Disease"/>
            <person name="Wu L."/>
            <person name="Ma J."/>
        </authorList>
    </citation>
    <scope>NUCLEOTIDE SEQUENCE [LARGE SCALE GENOMIC DNA]</scope>
    <source>
        <strain evidence="5">KCTC 52094</strain>
    </source>
</reference>
<keyword evidence="5" id="KW-1185">Reference proteome</keyword>
<dbReference type="EC" id="2.3.1.-" evidence="4"/>
<gene>
    <name evidence="4" type="ORF">ACFOD4_08840</name>
</gene>
<dbReference type="PANTHER" id="PTHR43420:SF12">
    <property type="entry name" value="N-ACETYLTRANSFERASE DOMAIN-CONTAINING PROTEIN"/>
    <property type="match status" value="1"/>
</dbReference>
<dbReference type="InterPro" id="IPR000182">
    <property type="entry name" value="GNAT_dom"/>
</dbReference>
<dbReference type="InterPro" id="IPR056935">
    <property type="entry name" value="Rv0428c-like_C"/>
</dbReference>
<evidence type="ECO:0000313" key="4">
    <source>
        <dbReference type="EMBL" id="MFC3125165.1"/>
    </source>
</evidence>
<dbReference type="RefSeq" id="WP_379595672.1">
    <property type="nucleotide sequence ID" value="NZ_JBHRTN010000008.1"/>
</dbReference>
<dbReference type="InterPro" id="IPR016181">
    <property type="entry name" value="Acyl_CoA_acyltransferase"/>
</dbReference>
<dbReference type="Proteomes" id="UP001595593">
    <property type="component" value="Unassembled WGS sequence"/>
</dbReference>
<proteinExistence type="predicted"/>
<sequence>MSATSWQGVSVAELERASHTAVPAQRTAFDGPFLLRAFLGGTGRANAASSLDPSPDANLPLRLARIEAAYRRAGLSPRFRSTPLDPPELEQALLDRGYRADEGSRVMAGPLGQFAAADPAVDVLEGPENAFLSVLSTAEYQSVARRTEKQQAAAMMMVPAAWLVLREDGQPAACAQVAVDGRLVGFFDIAVRPEFRRRGLARRIIAASAAWGQERGGTTGWLQVSAGNLAASALYEALGLREIYRYRYFLPG</sequence>
<keyword evidence="1 4" id="KW-0808">Transferase</keyword>
<dbReference type="SUPFAM" id="SSF55729">
    <property type="entry name" value="Acyl-CoA N-acyltransferases (Nat)"/>
    <property type="match status" value="1"/>
</dbReference>
<comment type="caution">
    <text evidence="4">The sequence shown here is derived from an EMBL/GenBank/DDBJ whole genome shotgun (WGS) entry which is preliminary data.</text>
</comment>
<accession>A0ABV7G146</accession>
<protein>
    <submittedName>
        <fullName evidence="4">GNAT family N-acetyltransferase</fullName>
        <ecNumber evidence="4">2.3.1.-</ecNumber>
    </submittedName>
</protein>
<dbReference type="Gene3D" id="3.40.630.30">
    <property type="match status" value="1"/>
</dbReference>
<dbReference type="PANTHER" id="PTHR43420">
    <property type="entry name" value="ACETYLTRANSFERASE"/>
    <property type="match status" value="1"/>
</dbReference>
<dbReference type="Pfam" id="PF24553">
    <property type="entry name" value="Rv0428c_C"/>
    <property type="match status" value="1"/>
</dbReference>
<dbReference type="GO" id="GO:0016746">
    <property type="term" value="F:acyltransferase activity"/>
    <property type="evidence" value="ECO:0007669"/>
    <property type="project" value="UniProtKB-KW"/>
</dbReference>
<feature type="domain" description="N-acetyltransferase" evidence="3">
    <location>
        <begin position="121"/>
        <end position="252"/>
    </location>
</feature>
<dbReference type="InterPro" id="IPR050680">
    <property type="entry name" value="YpeA/RimI_acetyltransf"/>
</dbReference>
<dbReference type="CDD" id="cd04301">
    <property type="entry name" value="NAT_SF"/>
    <property type="match status" value="1"/>
</dbReference>